<organism evidence="2 3">
    <name type="scientific">Trema orientale</name>
    <name type="common">Charcoal tree</name>
    <name type="synonym">Celtis orientalis</name>
    <dbReference type="NCBI Taxonomy" id="63057"/>
    <lineage>
        <taxon>Eukaryota</taxon>
        <taxon>Viridiplantae</taxon>
        <taxon>Streptophyta</taxon>
        <taxon>Embryophyta</taxon>
        <taxon>Tracheophyta</taxon>
        <taxon>Spermatophyta</taxon>
        <taxon>Magnoliopsida</taxon>
        <taxon>eudicotyledons</taxon>
        <taxon>Gunneridae</taxon>
        <taxon>Pentapetalae</taxon>
        <taxon>rosids</taxon>
        <taxon>fabids</taxon>
        <taxon>Rosales</taxon>
        <taxon>Cannabaceae</taxon>
        <taxon>Trema</taxon>
    </lineage>
</organism>
<feature type="region of interest" description="Disordered" evidence="1">
    <location>
        <begin position="1"/>
        <end position="20"/>
    </location>
</feature>
<evidence type="ECO:0000256" key="1">
    <source>
        <dbReference type="SAM" id="MobiDB-lite"/>
    </source>
</evidence>
<comment type="caution">
    <text evidence="2">The sequence shown here is derived from an EMBL/GenBank/DDBJ whole genome shotgun (WGS) entry which is preliminary data.</text>
</comment>
<keyword evidence="3" id="KW-1185">Reference proteome</keyword>
<accession>A0A2P5E9W5</accession>
<dbReference type="AlphaFoldDB" id="A0A2P5E9W5"/>
<name>A0A2P5E9W5_TREOI</name>
<feature type="compositionally biased region" description="Polar residues" evidence="1">
    <location>
        <begin position="11"/>
        <end position="20"/>
    </location>
</feature>
<proteinExistence type="predicted"/>
<gene>
    <name evidence="2" type="ORF">TorRG33x02_218470</name>
</gene>
<evidence type="ECO:0000313" key="3">
    <source>
        <dbReference type="Proteomes" id="UP000237000"/>
    </source>
</evidence>
<dbReference type="InParanoid" id="A0A2P5E9W5"/>
<dbReference type="Proteomes" id="UP000237000">
    <property type="component" value="Unassembled WGS sequence"/>
</dbReference>
<protein>
    <submittedName>
        <fullName evidence="2">Uncharacterized protein</fullName>
    </submittedName>
</protein>
<reference evidence="3" key="1">
    <citation type="submission" date="2016-06" db="EMBL/GenBank/DDBJ databases">
        <title>Parallel loss of symbiosis genes in relatives of nitrogen-fixing non-legume Parasponia.</title>
        <authorList>
            <person name="Van Velzen R."/>
            <person name="Holmer R."/>
            <person name="Bu F."/>
            <person name="Rutten L."/>
            <person name="Van Zeijl A."/>
            <person name="Liu W."/>
            <person name="Santuari L."/>
            <person name="Cao Q."/>
            <person name="Sharma T."/>
            <person name="Shen D."/>
            <person name="Roswanjaya Y."/>
            <person name="Wardhani T."/>
            <person name="Kalhor M.S."/>
            <person name="Jansen J."/>
            <person name="Van den Hoogen J."/>
            <person name="Gungor B."/>
            <person name="Hartog M."/>
            <person name="Hontelez J."/>
            <person name="Verver J."/>
            <person name="Yang W.-C."/>
            <person name="Schijlen E."/>
            <person name="Repin R."/>
            <person name="Schilthuizen M."/>
            <person name="Schranz E."/>
            <person name="Heidstra R."/>
            <person name="Miyata K."/>
            <person name="Fedorova E."/>
            <person name="Kohlen W."/>
            <person name="Bisseling T."/>
            <person name="Smit S."/>
            <person name="Geurts R."/>
        </authorList>
    </citation>
    <scope>NUCLEOTIDE SEQUENCE [LARGE SCALE GENOMIC DNA]</scope>
    <source>
        <strain evidence="3">cv. RG33-2</strain>
    </source>
</reference>
<sequence length="51" mass="5683">MGSLSDPTVVRSPSSFSRYYNNNPEPFLGFILKIGKQNLGLICFLISKKGF</sequence>
<evidence type="ECO:0000313" key="2">
    <source>
        <dbReference type="EMBL" id="PON82352.1"/>
    </source>
</evidence>
<dbReference type="EMBL" id="JXTC01000196">
    <property type="protein sequence ID" value="PON82352.1"/>
    <property type="molecule type" value="Genomic_DNA"/>
</dbReference>